<comment type="caution">
    <text evidence="1">The sequence shown here is derived from an EMBL/GenBank/DDBJ whole genome shotgun (WGS) entry which is preliminary data.</text>
</comment>
<accession>A0A1A0DGJ9</accession>
<dbReference type="AlphaFoldDB" id="A0A1A0DGJ9"/>
<sequence length="166" mass="17301">MILHICKASLFVCVNGGADEDIARAILSKKPPGCGYTGTSSVTVTDLNSGYTTEPSYTVQFARATPTPVYIAVNLKRGFSVPSTATGDVQAAIISAFNGRDGGTRARIASLLFASRYYAPIAALGSWVQIVEITKGIAANPAGFTLKMQADQIPTIEAANITVAIA</sequence>
<name>A0A1A0DGJ9_ACEPA</name>
<evidence type="ECO:0000313" key="2">
    <source>
        <dbReference type="Proteomes" id="UP000093796"/>
    </source>
</evidence>
<gene>
    <name evidence="1" type="ORF">SRCM100623_00670</name>
</gene>
<dbReference type="RefSeq" id="WP_196767362.1">
    <property type="nucleotide sequence ID" value="NZ_LYUD01000069.1"/>
</dbReference>
<proteinExistence type="predicted"/>
<dbReference type="EMBL" id="LYUD01000069">
    <property type="protein sequence ID" value="OAZ74219.1"/>
    <property type="molecule type" value="Genomic_DNA"/>
</dbReference>
<protein>
    <recommendedName>
        <fullName evidence="3">Baseplate protein J-like domain-containing protein</fullName>
    </recommendedName>
</protein>
<dbReference type="Proteomes" id="UP000093796">
    <property type="component" value="Unassembled WGS sequence"/>
</dbReference>
<reference evidence="1 2" key="1">
    <citation type="submission" date="2016-05" db="EMBL/GenBank/DDBJ databases">
        <title>Genome sequencing of Acetobacter pasteurianus strain SRCM100623.</title>
        <authorList>
            <person name="Song Y.R."/>
        </authorList>
    </citation>
    <scope>NUCLEOTIDE SEQUENCE [LARGE SCALE GENOMIC DNA]</scope>
    <source>
        <strain evidence="1 2">SRCM100623</strain>
    </source>
</reference>
<evidence type="ECO:0000313" key="1">
    <source>
        <dbReference type="EMBL" id="OAZ74219.1"/>
    </source>
</evidence>
<dbReference type="PATRIC" id="fig|438.15.peg.772"/>
<organism evidence="1 2">
    <name type="scientific">Acetobacter pasteurianus</name>
    <name type="common">Acetobacter turbidans</name>
    <dbReference type="NCBI Taxonomy" id="438"/>
    <lineage>
        <taxon>Bacteria</taxon>
        <taxon>Pseudomonadati</taxon>
        <taxon>Pseudomonadota</taxon>
        <taxon>Alphaproteobacteria</taxon>
        <taxon>Acetobacterales</taxon>
        <taxon>Acetobacteraceae</taxon>
        <taxon>Acetobacter</taxon>
    </lineage>
</organism>
<evidence type="ECO:0008006" key="3">
    <source>
        <dbReference type="Google" id="ProtNLM"/>
    </source>
</evidence>